<evidence type="ECO:0000313" key="5">
    <source>
        <dbReference type="WBParaSite" id="Minc3s00274g09166"/>
    </source>
</evidence>
<protein>
    <submittedName>
        <fullName evidence="5">Ketoreductase (KR) domain-containing protein</fullName>
    </submittedName>
</protein>
<dbReference type="InterPro" id="IPR050091">
    <property type="entry name" value="PKS_NRPS_Biosynth_Enz"/>
</dbReference>
<evidence type="ECO:0000256" key="1">
    <source>
        <dbReference type="ARBA" id="ARBA00022450"/>
    </source>
</evidence>
<dbReference type="GO" id="GO:0006633">
    <property type="term" value="P:fatty acid biosynthetic process"/>
    <property type="evidence" value="ECO:0007669"/>
    <property type="project" value="TreeGrafter"/>
</dbReference>
<proteinExistence type="predicted"/>
<dbReference type="InterPro" id="IPR036291">
    <property type="entry name" value="NAD(P)-bd_dom_sf"/>
</dbReference>
<name>A0A914L5Q9_MELIC</name>
<evidence type="ECO:0000259" key="3">
    <source>
        <dbReference type="Pfam" id="PF08659"/>
    </source>
</evidence>
<dbReference type="InterPro" id="IPR013968">
    <property type="entry name" value="PKS_KR"/>
</dbReference>
<dbReference type="Gene3D" id="3.40.50.720">
    <property type="entry name" value="NAD(P)-binding Rossmann-like Domain"/>
    <property type="match status" value="1"/>
</dbReference>
<evidence type="ECO:0000256" key="2">
    <source>
        <dbReference type="ARBA" id="ARBA00022553"/>
    </source>
</evidence>
<dbReference type="WBParaSite" id="Minc3s00274g09166">
    <property type="protein sequence ID" value="Minc3s00274g09166"/>
    <property type="gene ID" value="Minc3s00274g09166"/>
</dbReference>
<dbReference type="PANTHER" id="PTHR43775">
    <property type="entry name" value="FATTY ACID SYNTHASE"/>
    <property type="match status" value="1"/>
</dbReference>
<dbReference type="Pfam" id="PF08659">
    <property type="entry name" value="KR"/>
    <property type="match status" value="1"/>
</dbReference>
<reference evidence="5" key="1">
    <citation type="submission" date="2022-11" db="UniProtKB">
        <authorList>
            <consortium name="WormBaseParasite"/>
        </authorList>
    </citation>
    <scope>IDENTIFICATION</scope>
</reference>
<dbReference type="Proteomes" id="UP000887563">
    <property type="component" value="Unplaced"/>
</dbReference>
<organism evidence="4 5">
    <name type="scientific">Meloidogyne incognita</name>
    <name type="common">Southern root-knot nematode worm</name>
    <name type="synonym">Oxyuris incognita</name>
    <dbReference type="NCBI Taxonomy" id="6306"/>
    <lineage>
        <taxon>Eukaryota</taxon>
        <taxon>Metazoa</taxon>
        <taxon>Ecdysozoa</taxon>
        <taxon>Nematoda</taxon>
        <taxon>Chromadorea</taxon>
        <taxon>Rhabditida</taxon>
        <taxon>Tylenchina</taxon>
        <taxon>Tylenchomorpha</taxon>
        <taxon>Tylenchoidea</taxon>
        <taxon>Meloidogynidae</taxon>
        <taxon>Meloidogyninae</taxon>
        <taxon>Meloidogyne</taxon>
        <taxon>Meloidogyne incognita group</taxon>
    </lineage>
</organism>
<dbReference type="PANTHER" id="PTHR43775:SF37">
    <property type="entry name" value="SI:DKEY-61P9.11"/>
    <property type="match status" value="1"/>
</dbReference>
<dbReference type="SUPFAM" id="SSF51735">
    <property type="entry name" value="NAD(P)-binding Rossmann-fold domains"/>
    <property type="match status" value="1"/>
</dbReference>
<keyword evidence="1" id="KW-0596">Phosphopantetheine</keyword>
<keyword evidence="4" id="KW-1185">Reference proteome</keyword>
<feature type="domain" description="Ketoreductase (KR)" evidence="3">
    <location>
        <begin position="38"/>
        <end position="161"/>
    </location>
</feature>
<accession>A0A914L5Q9</accession>
<dbReference type="AlphaFoldDB" id="A0A914L5Q9"/>
<sequence>MGNEFFELFTSSNLSEWHFKKFLGKLNLGISDDWMPRGTWLITGGTRGIGLEIANWLAKHFRSLNCLILLARTRPNNNDIFWQYFKQMNKRCHIELKLCDVTDVEMMKEIFEMPEMKQLNGIIHSAGVLINAPIAAMESSSLAKVVGPKAEGALLIDSLLRH</sequence>
<keyword evidence="2" id="KW-0597">Phosphoprotein</keyword>
<evidence type="ECO:0000313" key="4">
    <source>
        <dbReference type="Proteomes" id="UP000887563"/>
    </source>
</evidence>
<dbReference type="GO" id="GO:0004312">
    <property type="term" value="F:fatty acid synthase activity"/>
    <property type="evidence" value="ECO:0007669"/>
    <property type="project" value="TreeGrafter"/>
</dbReference>